<accession>A0A5N0VGR8</accession>
<dbReference type="InterPro" id="IPR000524">
    <property type="entry name" value="Tscrpt_reg_HTH_GntR"/>
</dbReference>
<keyword evidence="1" id="KW-0805">Transcription regulation</keyword>
<dbReference type="PANTHER" id="PTHR43537">
    <property type="entry name" value="TRANSCRIPTIONAL REGULATOR, GNTR FAMILY"/>
    <property type="match status" value="1"/>
</dbReference>
<dbReference type="Proteomes" id="UP000319769">
    <property type="component" value="Unassembled WGS sequence"/>
</dbReference>
<proteinExistence type="predicted"/>
<evidence type="ECO:0000259" key="4">
    <source>
        <dbReference type="PROSITE" id="PS50949"/>
    </source>
</evidence>
<evidence type="ECO:0000256" key="2">
    <source>
        <dbReference type="ARBA" id="ARBA00023125"/>
    </source>
</evidence>
<dbReference type="GO" id="GO:0003677">
    <property type="term" value="F:DNA binding"/>
    <property type="evidence" value="ECO:0007669"/>
    <property type="project" value="UniProtKB-KW"/>
</dbReference>
<dbReference type="OrthoDB" id="9816161at2"/>
<evidence type="ECO:0000256" key="3">
    <source>
        <dbReference type="ARBA" id="ARBA00023163"/>
    </source>
</evidence>
<dbReference type="PROSITE" id="PS50949">
    <property type="entry name" value="HTH_GNTR"/>
    <property type="match status" value="1"/>
</dbReference>
<evidence type="ECO:0000313" key="6">
    <source>
        <dbReference type="Proteomes" id="UP000319769"/>
    </source>
</evidence>
<dbReference type="InterPro" id="IPR008920">
    <property type="entry name" value="TF_FadR/GntR_C"/>
</dbReference>
<dbReference type="InterPro" id="IPR036390">
    <property type="entry name" value="WH_DNA-bd_sf"/>
</dbReference>
<organism evidence="5 6">
    <name type="scientific">Amycolatopsis acidicola</name>
    <dbReference type="NCBI Taxonomy" id="2596893"/>
    <lineage>
        <taxon>Bacteria</taxon>
        <taxon>Bacillati</taxon>
        <taxon>Actinomycetota</taxon>
        <taxon>Actinomycetes</taxon>
        <taxon>Pseudonocardiales</taxon>
        <taxon>Pseudonocardiaceae</taxon>
        <taxon>Amycolatopsis</taxon>
    </lineage>
</organism>
<name>A0A5N0VGR8_9PSEU</name>
<dbReference type="PANTHER" id="PTHR43537:SF5">
    <property type="entry name" value="UXU OPERON TRANSCRIPTIONAL REGULATOR"/>
    <property type="match status" value="1"/>
</dbReference>
<comment type="caution">
    <text evidence="5">The sequence shown here is derived from an EMBL/GenBank/DDBJ whole genome shotgun (WGS) entry which is preliminary data.</text>
</comment>
<protein>
    <submittedName>
        <fullName evidence="5">GntR family transcriptional regulator</fullName>
    </submittedName>
</protein>
<dbReference type="SMART" id="SM00895">
    <property type="entry name" value="FCD"/>
    <property type="match status" value="1"/>
</dbReference>
<dbReference type="InterPro" id="IPR011711">
    <property type="entry name" value="GntR_C"/>
</dbReference>
<dbReference type="Gene3D" id="1.10.10.10">
    <property type="entry name" value="Winged helix-like DNA-binding domain superfamily/Winged helix DNA-binding domain"/>
    <property type="match status" value="1"/>
</dbReference>
<sequence>MAARLLTISVPWCRREPVIVEGVLLGGSVGTSRARDVLRQAIVRGEFAPGQRLVAAELAQSVRVTRGCVRQALPELTAEGLIDPGRGGNARVRRISTGRLVEILECLRVLEALQARRAAVRASEDERRRLRALGERMAEAANRADPVGFTALSRDLHDMIAALAAQATAAGLVARLTAQIARHRFRHPLRPRRLAAAEHHAIIAAITEGLPDAAEHATGVHIGSIIAEITEQQQKEPLCLQ</sequence>
<dbReference type="GO" id="GO:0003700">
    <property type="term" value="F:DNA-binding transcription factor activity"/>
    <property type="evidence" value="ECO:0007669"/>
    <property type="project" value="InterPro"/>
</dbReference>
<evidence type="ECO:0000256" key="1">
    <source>
        <dbReference type="ARBA" id="ARBA00023015"/>
    </source>
</evidence>
<dbReference type="Pfam" id="PF00392">
    <property type="entry name" value="GntR"/>
    <property type="match status" value="1"/>
</dbReference>
<dbReference type="Gene3D" id="1.20.120.530">
    <property type="entry name" value="GntR ligand-binding domain-like"/>
    <property type="match status" value="1"/>
</dbReference>
<feature type="domain" description="HTH gntR-type" evidence="4">
    <location>
        <begin position="28"/>
        <end position="95"/>
    </location>
</feature>
<keyword evidence="3" id="KW-0804">Transcription</keyword>
<gene>
    <name evidence="5" type="ORF">FPZ12_005575</name>
</gene>
<dbReference type="SUPFAM" id="SSF48008">
    <property type="entry name" value="GntR ligand-binding domain-like"/>
    <property type="match status" value="1"/>
</dbReference>
<dbReference type="SUPFAM" id="SSF46785">
    <property type="entry name" value="Winged helix' DNA-binding domain"/>
    <property type="match status" value="1"/>
</dbReference>
<dbReference type="InterPro" id="IPR036388">
    <property type="entry name" value="WH-like_DNA-bd_sf"/>
</dbReference>
<dbReference type="AlphaFoldDB" id="A0A5N0VGR8"/>
<dbReference type="SMART" id="SM00345">
    <property type="entry name" value="HTH_GNTR"/>
    <property type="match status" value="1"/>
</dbReference>
<keyword evidence="2" id="KW-0238">DNA-binding</keyword>
<reference evidence="5" key="1">
    <citation type="submission" date="2019-09" db="EMBL/GenBank/DDBJ databases">
        <authorList>
            <person name="Teo W.F.A."/>
            <person name="Duangmal K."/>
        </authorList>
    </citation>
    <scope>NUCLEOTIDE SEQUENCE [LARGE SCALE GENOMIC DNA]</scope>
    <source>
        <strain evidence="5">K81G1</strain>
    </source>
</reference>
<dbReference type="EMBL" id="VMNW02000005">
    <property type="protein sequence ID" value="KAA9165539.1"/>
    <property type="molecule type" value="Genomic_DNA"/>
</dbReference>
<evidence type="ECO:0000313" key="5">
    <source>
        <dbReference type="EMBL" id="KAA9165539.1"/>
    </source>
</evidence>
<keyword evidence="6" id="KW-1185">Reference proteome</keyword>
<dbReference type="Pfam" id="PF07729">
    <property type="entry name" value="FCD"/>
    <property type="match status" value="1"/>
</dbReference>